<keyword evidence="4" id="KW-1185">Reference proteome</keyword>
<protein>
    <recommendedName>
        <fullName evidence="2">DUF6535 domain-containing protein</fullName>
    </recommendedName>
</protein>
<feature type="domain" description="DUF6535" evidence="2">
    <location>
        <begin position="9"/>
        <end position="85"/>
    </location>
</feature>
<accession>A0A165YFT5</accession>
<evidence type="ECO:0000313" key="3">
    <source>
        <dbReference type="EMBL" id="KZT33199.1"/>
    </source>
</evidence>
<dbReference type="OrthoDB" id="3235960at2759"/>
<dbReference type="Pfam" id="PF20153">
    <property type="entry name" value="DUF6535"/>
    <property type="match status" value="1"/>
</dbReference>
<feature type="compositionally biased region" description="Polar residues" evidence="1">
    <location>
        <begin position="28"/>
        <end position="39"/>
    </location>
</feature>
<evidence type="ECO:0000256" key="1">
    <source>
        <dbReference type="SAM" id="MobiDB-lite"/>
    </source>
</evidence>
<organism evidence="3 4">
    <name type="scientific">Sistotremastrum suecicum HHB10207 ss-3</name>
    <dbReference type="NCBI Taxonomy" id="1314776"/>
    <lineage>
        <taxon>Eukaryota</taxon>
        <taxon>Fungi</taxon>
        <taxon>Dikarya</taxon>
        <taxon>Basidiomycota</taxon>
        <taxon>Agaricomycotina</taxon>
        <taxon>Agaricomycetes</taxon>
        <taxon>Sistotremastrales</taxon>
        <taxon>Sistotremastraceae</taxon>
        <taxon>Sistotremastrum</taxon>
    </lineage>
</organism>
<dbReference type="AlphaFoldDB" id="A0A165YFT5"/>
<evidence type="ECO:0000313" key="4">
    <source>
        <dbReference type="Proteomes" id="UP000076798"/>
    </source>
</evidence>
<reference evidence="3 4" key="1">
    <citation type="journal article" date="2016" name="Mol. Biol. Evol.">
        <title>Comparative Genomics of Early-Diverging Mushroom-Forming Fungi Provides Insights into the Origins of Lignocellulose Decay Capabilities.</title>
        <authorList>
            <person name="Nagy L.G."/>
            <person name="Riley R."/>
            <person name="Tritt A."/>
            <person name="Adam C."/>
            <person name="Daum C."/>
            <person name="Floudas D."/>
            <person name="Sun H."/>
            <person name="Yadav J.S."/>
            <person name="Pangilinan J."/>
            <person name="Larsson K.H."/>
            <person name="Matsuura K."/>
            <person name="Barry K."/>
            <person name="Labutti K."/>
            <person name="Kuo R."/>
            <person name="Ohm R.A."/>
            <person name="Bhattacharya S.S."/>
            <person name="Shirouzu T."/>
            <person name="Yoshinaga Y."/>
            <person name="Martin F.M."/>
            <person name="Grigoriev I.V."/>
            <person name="Hibbett D.S."/>
        </authorList>
    </citation>
    <scope>NUCLEOTIDE SEQUENCE [LARGE SCALE GENOMIC DNA]</scope>
    <source>
        <strain evidence="3 4">HHB10207 ss-3</strain>
    </source>
</reference>
<dbReference type="Proteomes" id="UP000076798">
    <property type="component" value="Unassembled WGS sequence"/>
</dbReference>
<gene>
    <name evidence="3" type="ORF">SISSUDRAFT_1054518</name>
</gene>
<evidence type="ECO:0000259" key="2">
    <source>
        <dbReference type="Pfam" id="PF20153"/>
    </source>
</evidence>
<feature type="region of interest" description="Disordered" evidence="1">
    <location>
        <begin position="28"/>
        <end position="47"/>
    </location>
</feature>
<name>A0A165YFT5_9AGAM</name>
<sequence length="106" mass="11211">MDCNPDTQIALFSAVLTAFVVPATQNLFPSSNNSPGNPTDSPPPVPKTSAQDVCILYYLAENSDLGCRSLENDSYVTLLVKSWLNAGWAISSKDSTSCYCGPSGSS</sequence>
<proteinExistence type="predicted"/>
<dbReference type="InterPro" id="IPR045338">
    <property type="entry name" value="DUF6535"/>
</dbReference>
<dbReference type="EMBL" id="KV428258">
    <property type="protein sequence ID" value="KZT33199.1"/>
    <property type="molecule type" value="Genomic_DNA"/>
</dbReference>